<evidence type="ECO:0000313" key="3">
    <source>
        <dbReference type="Proteomes" id="UP001183629"/>
    </source>
</evidence>
<gene>
    <name evidence="2" type="ORF">J2S44_006774</name>
</gene>
<organism evidence="2 3">
    <name type="scientific">Catenuloplanes niger</name>
    <dbReference type="NCBI Taxonomy" id="587534"/>
    <lineage>
        <taxon>Bacteria</taxon>
        <taxon>Bacillati</taxon>
        <taxon>Actinomycetota</taxon>
        <taxon>Actinomycetes</taxon>
        <taxon>Micromonosporales</taxon>
        <taxon>Micromonosporaceae</taxon>
        <taxon>Catenuloplanes</taxon>
    </lineage>
</organism>
<dbReference type="GO" id="GO:0003677">
    <property type="term" value="F:DNA binding"/>
    <property type="evidence" value="ECO:0007669"/>
    <property type="project" value="UniProtKB-KW"/>
</dbReference>
<dbReference type="InterPro" id="IPR039422">
    <property type="entry name" value="MarR/SlyA-like"/>
</dbReference>
<dbReference type="PRINTS" id="PR00598">
    <property type="entry name" value="HTHMARR"/>
</dbReference>
<dbReference type="Proteomes" id="UP001183629">
    <property type="component" value="Unassembled WGS sequence"/>
</dbReference>
<sequence length="195" mass="21292">MTTTAAEALTEIAERAQACAEQGHKPIDTDLGWGLGVVFRTYVRASEHVVADLPGGPRGYQILRIATGDTAFSQAQLAQHLGIDRTVMTYLLDDLEGAGLVERRPDPADRRTRRIVATPHGHERLEVLTRGFEEAEEHVLATLPVGDRAVFRVLLQRLATTVEAESVEHLCQAVEESTAPAAQAVAAGPRRSRRR</sequence>
<dbReference type="Gene3D" id="1.10.10.10">
    <property type="entry name" value="Winged helix-like DNA-binding domain superfamily/Winged helix DNA-binding domain"/>
    <property type="match status" value="1"/>
</dbReference>
<dbReference type="GO" id="GO:0003700">
    <property type="term" value="F:DNA-binding transcription factor activity"/>
    <property type="evidence" value="ECO:0007669"/>
    <property type="project" value="InterPro"/>
</dbReference>
<dbReference type="SUPFAM" id="SSF46785">
    <property type="entry name" value="Winged helix' DNA-binding domain"/>
    <property type="match status" value="1"/>
</dbReference>
<accession>A0AAE3ZUW6</accession>
<evidence type="ECO:0000259" key="1">
    <source>
        <dbReference type="PROSITE" id="PS50995"/>
    </source>
</evidence>
<keyword evidence="2" id="KW-0238">DNA-binding</keyword>
<keyword evidence="3" id="KW-1185">Reference proteome</keyword>
<dbReference type="GO" id="GO:0006950">
    <property type="term" value="P:response to stress"/>
    <property type="evidence" value="ECO:0007669"/>
    <property type="project" value="TreeGrafter"/>
</dbReference>
<dbReference type="InterPro" id="IPR000835">
    <property type="entry name" value="HTH_MarR-typ"/>
</dbReference>
<dbReference type="AlphaFoldDB" id="A0AAE3ZUW6"/>
<dbReference type="RefSeq" id="WP_310422369.1">
    <property type="nucleotide sequence ID" value="NZ_JAVDYC010000001.1"/>
</dbReference>
<dbReference type="PANTHER" id="PTHR33164">
    <property type="entry name" value="TRANSCRIPTIONAL REGULATOR, MARR FAMILY"/>
    <property type="match status" value="1"/>
</dbReference>
<protein>
    <submittedName>
        <fullName evidence="2">DNA-binding MarR family transcriptional regulator</fullName>
    </submittedName>
</protein>
<comment type="caution">
    <text evidence="2">The sequence shown here is derived from an EMBL/GenBank/DDBJ whole genome shotgun (WGS) entry which is preliminary data.</text>
</comment>
<dbReference type="InterPro" id="IPR036390">
    <property type="entry name" value="WH_DNA-bd_sf"/>
</dbReference>
<dbReference type="Pfam" id="PF12802">
    <property type="entry name" value="MarR_2"/>
    <property type="match status" value="1"/>
</dbReference>
<dbReference type="SMART" id="SM00347">
    <property type="entry name" value="HTH_MARR"/>
    <property type="match status" value="1"/>
</dbReference>
<evidence type="ECO:0000313" key="2">
    <source>
        <dbReference type="EMBL" id="MDR7326524.1"/>
    </source>
</evidence>
<dbReference type="PROSITE" id="PS50995">
    <property type="entry name" value="HTH_MARR_2"/>
    <property type="match status" value="1"/>
</dbReference>
<name>A0AAE3ZUW6_9ACTN</name>
<feature type="domain" description="HTH marR-type" evidence="1">
    <location>
        <begin position="28"/>
        <end position="160"/>
    </location>
</feature>
<dbReference type="PANTHER" id="PTHR33164:SF43">
    <property type="entry name" value="HTH-TYPE TRANSCRIPTIONAL REPRESSOR YETL"/>
    <property type="match status" value="1"/>
</dbReference>
<proteinExistence type="predicted"/>
<dbReference type="EMBL" id="JAVDYC010000001">
    <property type="protein sequence ID" value="MDR7326524.1"/>
    <property type="molecule type" value="Genomic_DNA"/>
</dbReference>
<reference evidence="2 3" key="1">
    <citation type="submission" date="2023-07" db="EMBL/GenBank/DDBJ databases">
        <title>Sequencing the genomes of 1000 actinobacteria strains.</title>
        <authorList>
            <person name="Klenk H.-P."/>
        </authorList>
    </citation>
    <scope>NUCLEOTIDE SEQUENCE [LARGE SCALE GENOMIC DNA]</scope>
    <source>
        <strain evidence="2 3">DSM 44711</strain>
    </source>
</reference>
<dbReference type="InterPro" id="IPR036388">
    <property type="entry name" value="WH-like_DNA-bd_sf"/>
</dbReference>